<dbReference type="AlphaFoldDB" id="A0A7K1GIM3"/>
<dbReference type="Gene3D" id="3.30.420.40">
    <property type="match status" value="2"/>
</dbReference>
<dbReference type="CDD" id="cd24032">
    <property type="entry name" value="ASKHA_NBD_TsaB"/>
    <property type="match status" value="1"/>
</dbReference>
<dbReference type="InterPro" id="IPR022496">
    <property type="entry name" value="T6A_TsaB"/>
</dbReference>
<evidence type="ECO:0000313" key="3">
    <source>
        <dbReference type="Proteomes" id="UP000488936"/>
    </source>
</evidence>
<evidence type="ECO:0000259" key="1">
    <source>
        <dbReference type="Pfam" id="PF00814"/>
    </source>
</evidence>
<evidence type="ECO:0000313" key="2">
    <source>
        <dbReference type="EMBL" id="MTH28668.1"/>
    </source>
</evidence>
<name>A0A7K1GIM3_9FLAO</name>
<dbReference type="InterPro" id="IPR000905">
    <property type="entry name" value="Gcp-like_dom"/>
</dbReference>
<dbReference type="Pfam" id="PF00814">
    <property type="entry name" value="TsaD"/>
    <property type="match status" value="1"/>
</dbReference>
<dbReference type="GO" id="GO:0002949">
    <property type="term" value="P:tRNA threonylcarbamoyladenosine modification"/>
    <property type="evidence" value="ECO:0007669"/>
    <property type="project" value="InterPro"/>
</dbReference>
<gene>
    <name evidence="2" type="primary">tsaB</name>
    <name evidence="2" type="ORF">GJV77_01840</name>
</gene>
<dbReference type="SUPFAM" id="SSF53067">
    <property type="entry name" value="Actin-like ATPase domain"/>
    <property type="match status" value="2"/>
</dbReference>
<dbReference type="RefSeq" id="WP_155034651.1">
    <property type="nucleotide sequence ID" value="NZ_JAYMMG010000002.1"/>
</dbReference>
<dbReference type="InterPro" id="IPR043129">
    <property type="entry name" value="ATPase_NBD"/>
</dbReference>
<keyword evidence="3" id="KW-1185">Reference proteome</keyword>
<dbReference type="PANTHER" id="PTHR11735:SF11">
    <property type="entry name" value="TRNA THREONYLCARBAMOYLADENOSINE BIOSYNTHESIS PROTEIN TSAB"/>
    <property type="match status" value="1"/>
</dbReference>
<dbReference type="GO" id="GO:0016740">
    <property type="term" value="F:transferase activity"/>
    <property type="evidence" value="ECO:0007669"/>
    <property type="project" value="UniProtKB-KW"/>
</dbReference>
<sequence length="225" mass="25074">MITLLNIETATKNCSVSLSVDGQLVKLQEIAEENFSHAEKLHVFIEAVLASVGKTLKDLDGIAISQGPGSYTGLRIGVSSVKGLCYGLSIPMIAVDTLEVLARAVPYTDGLIVPMIDARRMEVFASVFDQTYQQLQPIEAVVIDENSFQELRQVDKVYFVGDGAAKCEEILKQDNFTFLSKIVYPSAKEMVTISYQKYINKEFVDVAYFEPFYLKDFVMATKKNK</sequence>
<dbReference type="OrthoDB" id="9784166at2"/>
<organism evidence="2 3">
    <name type="scientific">Myroides pelagicus</name>
    <dbReference type="NCBI Taxonomy" id="270914"/>
    <lineage>
        <taxon>Bacteria</taxon>
        <taxon>Pseudomonadati</taxon>
        <taxon>Bacteroidota</taxon>
        <taxon>Flavobacteriia</taxon>
        <taxon>Flavobacteriales</taxon>
        <taxon>Flavobacteriaceae</taxon>
        <taxon>Myroides</taxon>
    </lineage>
</organism>
<comment type="caution">
    <text evidence="2">The sequence shown here is derived from an EMBL/GenBank/DDBJ whole genome shotgun (WGS) entry which is preliminary data.</text>
</comment>
<dbReference type="EMBL" id="WMJY01000002">
    <property type="protein sequence ID" value="MTH28668.1"/>
    <property type="molecule type" value="Genomic_DNA"/>
</dbReference>
<feature type="domain" description="Gcp-like" evidence="1">
    <location>
        <begin position="36"/>
        <end position="218"/>
    </location>
</feature>
<proteinExistence type="predicted"/>
<accession>A0A7K1GIM3</accession>
<protein>
    <submittedName>
        <fullName evidence="2">tRNA (Adenosine(37)-N6)-threonylcarbamoyltransferase complex dimerization subunit type 1 TsaB</fullName>
    </submittedName>
</protein>
<dbReference type="PANTHER" id="PTHR11735">
    <property type="entry name" value="TRNA N6-ADENOSINE THREONYLCARBAMOYLTRANSFERASE"/>
    <property type="match status" value="1"/>
</dbReference>
<keyword evidence="2" id="KW-0808">Transferase</keyword>
<dbReference type="NCBIfam" id="TIGR03725">
    <property type="entry name" value="T6A_YeaZ"/>
    <property type="match status" value="1"/>
</dbReference>
<dbReference type="GO" id="GO:0005829">
    <property type="term" value="C:cytosol"/>
    <property type="evidence" value="ECO:0007669"/>
    <property type="project" value="TreeGrafter"/>
</dbReference>
<dbReference type="Proteomes" id="UP000488936">
    <property type="component" value="Unassembled WGS sequence"/>
</dbReference>
<reference evidence="2 3" key="1">
    <citation type="journal article" date="2006" name="Int. J. Syst. Evol. Microbiol.">
        <title>Myroides pelagicus sp. nov., isolated from seawater in Thailand.</title>
        <authorList>
            <person name="Yoon J."/>
            <person name="Maneerat S."/>
            <person name="Kawai F."/>
            <person name="Yokota A."/>
        </authorList>
    </citation>
    <scope>NUCLEOTIDE SEQUENCE [LARGE SCALE GENOMIC DNA]</scope>
    <source>
        <strain evidence="2 3">SM1T</strain>
    </source>
</reference>